<sequence length="57" mass="6469">MKNDCPTLKTHPRKEKGEEKSKFIKGKQRIQKSCWADSTSDSSKMKARGGNKLMLNS</sequence>
<reference evidence="2 3" key="2">
    <citation type="journal article" date="2017" name="Nature">
        <title>The Apostasia genome and the evolution of orchids.</title>
        <authorList>
            <person name="Zhang G.Q."/>
            <person name="Liu K.W."/>
            <person name="Li Z."/>
            <person name="Lohaus R."/>
            <person name="Hsiao Y.Y."/>
            <person name="Niu S.C."/>
            <person name="Wang J.Y."/>
            <person name="Lin Y.C."/>
            <person name="Xu Q."/>
            <person name="Chen L.J."/>
            <person name="Yoshida K."/>
            <person name="Fujiwara S."/>
            <person name="Wang Z.W."/>
            <person name="Zhang Y.Q."/>
            <person name="Mitsuda N."/>
            <person name="Wang M."/>
            <person name="Liu G.H."/>
            <person name="Pecoraro L."/>
            <person name="Huang H.X."/>
            <person name="Xiao X.J."/>
            <person name="Lin M."/>
            <person name="Wu X.Y."/>
            <person name="Wu W.L."/>
            <person name="Chen Y.Y."/>
            <person name="Chang S.B."/>
            <person name="Sakamoto S."/>
            <person name="Ohme-Takagi M."/>
            <person name="Yagi M."/>
            <person name="Zeng S.J."/>
            <person name="Shen C.Y."/>
            <person name="Yeh C.M."/>
            <person name="Luo Y.B."/>
            <person name="Tsai W.C."/>
            <person name="Van de Peer Y."/>
            <person name="Liu Z.J."/>
        </authorList>
    </citation>
    <scope>NUCLEOTIDE SEQUENCE [LARGE SCALE GENOMIC DNA]</scope>
    <source>
        <tissue evidence="2">The whole plant</tissue>
    </source>
</reference>
<organism evidence="2 3">
    <name type="scientific">Dendrobium catenatum</name>
    <dbReference type="NCBI Taxonomy" id="906689"/>
    <lineage>
        <taxon>Eukaryota</taxon>
        <taxon>Viridiplantae</taxon>
        <taxon>Streptophyta</taxon>
        <taxon>Embryophyta</taxon>
        <taxon>Tracheophyta</taxon>
        <taxon>Spermatophyta</taxon>
        <taxon>Magnoliopsida</taxon>
        <taxon>Liliopsida</taxon>
        <taxon>Asparagales</taxon>
        <taxon>Orchidaceae</taxon>
        <taxon>Epidendroideae</taxon>
        <taxon>Malaxideae</taxon>
        <taxon>Dendrobiinae</taxon>
        <taxon>Dendrobium</taxon>
    </lineage>
</organism>
<dbReference type="Proteomes" id="UP000233837">
    <property type="component" value="Unassembled WGS sequence"/>
</dbReference>
<evidence type="ECO:0000313" key="2">
    <source>
        <dbReference type="EMBL" id="PKU85315.1"/>
    </source>
</evidence>
<dbReference type="EMBL" id="KZ501977">
    <property type="protein sequence ID" value="PKU85315.1"/>
    <property type="molecule type" value="Genomic_DNA"/>
</dbReference>
<evidence type="ECO:0000313" key="3">
    <source>
        <dbReference type="Proteomes" id="UP000233837"/>
    </source>
</evidence>
<proteinExistence type="predicted"/>
<dbReference type="AlphaFoldDB" id="A0A2I0XBN6"/>
<accession>A0A2I0XBN6</accession>
<evidence type="ECO:0000256" key="1">
    <source>
        <dbReference type="SAM" id="MobiDB-lite"/>
    </source>
</evidence>
<keyword evidence="3" id="KW-1185">Reference proteome</keyword>
<protein>
    <submittedName>
        <fullName evidence="2">Uncharacterized protein</fullName>
    </submittedName>
</protein>
<feature type="region of interest" description="Disordered" evidence="1">
    <location>
        <begin position="1"/>
        <end position="57"/>
    </location>
</feature>
<name>A0A2I0XBN6_9ASPA</name>
<reference evidence="2 3" key="1">
    <citation type="journal article" date="2016" name="Sci. Rep.">
        <title>The Dendrobium catenatum Lindl. genome sequence provides insights into polysaccharide synthase, floral development and adaptive evolution.</title>
        <authorList>
            <person name="Zhang G.Q."/>
            <person name="Xu Q."/>
            <person name="Bian C."/>
            <person name="Tsai W.C."/>
            <person name="Yeh C.M."/>
            <person name="Liu K.W."/>
            <person name="Yoshida K."/>
            <person name="Zhang L.S."/>
            <person name="Chang S.B."/>
            <person name="Chen F."/>
            <person name="Shi Y."/>
            <person name="Su Y.Y."/>
            <person name="Zhang Y.Q."/>
            <person name="Chen L.J."/>
            <person name="Yin Y."/>
            <person name="Lin M."/>
            <person name="Huang H."/>
            <person name="Deng H."/>
            <person name="Wang Z.W."/>
            <person name="Zhu S.L."/>
            <person name="Zhao X."/>
            <person name="Deng C."/>
            <person name="Niu S.C."/>
            <person name="Huang J."/>
            <person name="Wang M."/>
            <person name="Liu G.H."/>
            <person name="Yang H.J."/>
            <person name="Xiao X.J."/>
            <person name="Hsiao Y.Y."/>
            <person name="Wu W.L."/>
            <person name="Chen Y.Y."/>
            <person name="Mitsuda N."/>
            <person name="Ohme-Takagi M."/>
            <person name="Luo Y.B."/>
            <person name="Van de Peer Y."/>
            <person name="Liu Z.J."/>
        </authorList>
    </citation>
    <scope>NUCLEOTIDE SEQUENCE [LARGE SCALE GENOMIC DNA]</scope>
    <source>
        <tissue evidence="2">The whole plant</tissue>
    </source>
</reference>
<gene>
    <name evidence="2" type="ORF">MA16_Dca003054</name>
</gene>